<reference evidence="1" key="1">
    <citation type="submission" date="2020-11" db="EMBL/GenBank/DDBJ databases">
        <title>Adaptations for nitrogen fixation in a non-lichenized fungal sporocarp promotes dispersal by wood-feeding termites.</title>
        <authorList>
            <consortium name="DOE Joint Genome Institute"/>
            <person name="Koch R.A."/>
            <person name="Yoon G."/>
            <person name="Arayal U."/>
            <person name="Lail K."/>
            <person name="Amirebrahimi M."/>
            <person name="Labutti K."/>
            <person name="Lipzen A."/>
            <person name="Riley R."/>
            <person name="Barry K."/>
            <person name="Henrissat B."/>
            <person name="Grigoriev I.V."/>
            <person name="Herr J.R."/>
            <person name="Aime M.C."/>
        </authorList>
    </citation>
    <scope>NUCLEOTIDE SEQUENCE</scope>
    <source>
        <strain evidence="1">MCA 3950</strain>
    </source>
</reference>
<keyword evidence="2" id="KW-1185">Reference proteome</keyword>
<protein>
    <submittedName>
        <fullName evidence="1">Uncharacterized protein</fullName>
    </submittedName>
</protein>
<sequence length="71" mass="7942">MRDLLCFCSCHEANPAPLRGVRTSHGTERSPSFCCIYLGSIRSRWFSCSKVAMRSSSLFTLPSKLTRSPLT</sequence>
<evidence type="ECO:0000313" key="1">
    <source>
        <dbReference type="EMBL" id="KAG7445097.1"/>
    </source>
</evidence>
<evidence type="ECO:0000313" key="2">
    <source>
        <dbReference type="Proteomes" id="UP000812287"/>
    </source>
</evidence>
<dbReference type="RefSeq" id="XP_043038597.1">
    <property type="nucleotide sequence ID" value="XM_043180064.1"/>
</dbReference>
<dbReference type="EMBL" id="MU250538">
    <property type="protein sequence ID" value="KAG7445097.1"/>
    <property type="molecule type" value="Genomic_DNA"/>
</dbReference>
<proteinExistence type="predicted"/>
<dbReference type="GeneID" id="66102360"/>
<gene>
    <name evidence="1" type="ORF">BT62DRAFT_209728</name>
</gene>
<accession>A0A9P7VQS7</accession>
<organism evidence="1 2">
    <name type="scientific">Guyanagaster necrorhizus</name>
    <dbReference type="NCBI Taxonomy" id="856835"/>
    <lineage>
        <taxon>Eukaryota</taxon>
        <taxon>Fungi</taxon>
        <taxon>Dikarya</taxon>
        <taxon>Basidiomycota</taxon>
        <taxon>Agaricomycotina</taxon>
        <taxon>Agaricomycetes</taxon>
        <taxon>Agaricomycetidae</taxon>
        <taxon>Agaricales</taxon>
        <taxon>Marasmiineae</taxon>
        <taxon>Physalacriaceae</taxon>
        <taxon>Guyanagaster</taxon>
    </lineage>
</organism>
<dbReference type="AlphaFoldDB" id="A0A9P7VQS7"/>
<name>A0A9P7VQS7_9AGAR</name>
<dbReference type="Proteomes" id="UP000812287">
    <property type="component" value="Unassembled WGS sequence"/>
</dbReference>
<comment type="caution">
    <text evidence="1">The sequence shown here is derived from an EMBL/GenBank/DDBJ whole genome shotgun (WGS) entry which is preliminary data.</text>
</comment>